<reference evidence="1 2" key="1">
    <citation type="journal article" date="2014" name="PLoS Genet.">
        <title>The Genome of Spironucleus salmonicida Highlights a Fish Pathogen Adapted to Fluctuating Environments.</title>
        <authorList>
            <person name="Xu F."/>
            <person name="Jerlstrom-Hultqvist J."/>
            <person name="Einarsson E."/>
            <person name="Astvaldsson A."/>
            <person name="Svard S.G."/>
            <person name="Andersson J.O."/>
        </authorList>
    </citation>
    <scope>NUCLEOTIDE SEQUENCE [LARGE SCALE GENOMIC DNA]</scope>
    <source>
        <strain evidence="1 2">ATCC 50377</strain>
    </source>
</reference>
<dbReference type="AlphaFoldDB" id="A0A9P8S1V8"/>
<accession>A0A9P8S1V8</accession>
<proteinExistence type="predicted"/>
<evidence type="ECO:0000313" key="1">
    <source>
        <dbReference type="EMBL" id="KAH0577132.1"/>
    </source>
</evidence>
<dbReference type="EMBL" id="AUWU02000001">
    <property type="protein sequence ID" value="KAH0577132.1"/>
    <property type="molecule type" value="Genomic_DNA"/>
</dbReference>
<dbReference type="RefSeq" id="XP_067767905.1">
    <property type="nucleotide sequence ID" value="XM_067904423.1"/>
</dbReference>
<keyword evidence="2" id="KW-1185">Reference proteome</keyword>
<evidence type="ECO:0000313" key="2">
    <source>
        <dbReference type="Proteomes" id="UP000018208"/>
    </source>
</evidence>
<dbReference type="GeneID" id="94294505"/>
<dbReference type="Proteomes" id="UP000018208">
    <property type="component" value="Unassembled WGS sequence"/>
</dbReference>
<name>A0A9P8S1V8_9EUKA</name>
<comment type="caution">
    <text evidence="1">The sequence shown here is derived from an EMBL/GenBank/DDBJ whole genome shotgun (WGS) entry which is preliminary data.</text>
</comment>
<gene>
    <name evidence="1" type="ORF">SS50377_20482</name>
</gene>
<dbReference type="KEGG" id="ssao:94294505"/>
<protein>
    <submittedName>
        <fullName evidence="1">Uncharacterized protein</fullName>
    </submittedName>
</protein>
<organism evidence="1 2">
    <name type="scientific">Spironucleus salmonicida</name>
    <dbReference type="NCBI Taxonomy" id="348837"/>
    <lineage>
        <taxon>Eukaryota</taxon>
        <taxon>Metamonada</taxon>
        <taxon>Diplomonadida</taxon>
        <taxon>Hexamitidae</taxon>
        <taxon>Hexamitinae</taxon>
        <taxon>Spironucleus</taxon>
    </lineage>
</organism>
<sequence>MKQLAAQGSYLLLVNDQTVVLETPTLQNFVHELEFAPREFEFYFPFLKLQTDSRTVLMRLSADGSVLEKADTLDSVALSRIENGRLSEVAYQGAIASCQSPECAQLRFAGHVLCDGLKIHSGVDYIVGQYQLYFLSGRLVILRRGRQHFDMDYAAERVCLCQNGVALIGTDYIVLGAFVNKAETRIHVGRKYAQVVFTEFKIMGLGEDGFVYQITPVDQDQAFVAVEKGALDRMCYGLCADGPGQQLRAQVE</sequence>